<dbReference type="AlphaFoldDB" id="A0ABD1ZZK3"/>
<comment type="caution">
    <text evidence="1">The sequence shown here is derived from an EMBL/GenBank/DDBJ whole genome shotgun (WGS) entry which is preliminary data.</text>
</comment>
<reference evidence="1 2" key="1">
    <citation type="journal article" date="2024" name="Ann. Entomol. Soc. Am.">
        <title>Genomic analyses of the southern and eastern yellowjacket wasps (Hymenoptera: Vespidae) reveal evolutionary signatures of social life.</title>
        <authorList>
            <person name="Catto M.A."/>
            <person name="Caine P.B."/>
            <person name="Orr S.E."/>
            <person name="Hunt B.G."/>
            <person name="Goodisman M.A.D."/>
        </authorList>
    </citation>
    <scope>NUCLEOTIDE SEQUENCE [LARGE SCALE GENOMIC DNA]</scope>
    <source>
        <strain evidence="1">233</strain>
        <tissue evidence="1">Head and thorax</tissue>
    </source>
</reference>
<evidence type="ECO:0000313" key="2">
    <source>
        <dbReference type="Proteomes" id="UP001607302"/>
    </source>
</evidence>
<protein>
    <recommendedName>
        <fullName evidence="3">Maturase K</fullName>
    </recommendedName>
</protein>
<keyword evidence="2" id="KW-1185">Reference proteome</keyword>
<dbReference type="EMBL" id="JAUDFV010000157">
    <property type="protein sequence ID" value="KAL2713809.1"/>
    <property type="molecule type" value="Genomic_DNA"/>
</dbReference>
<evidence type="ECO:0008006" key="3">
    <source>
        <dbReference type="Google" id="ProtNLM"/>
    </source>
</evidence>
<gene>
    <name evidence="1" type="ORF">V1478_016366</name>
</gene>
<name>A0ABD1ZZK3_VESSQ</name>
<evidence type="ECO:0000313" key="1">
    <source>
        <dbReference type="EMBL" id="KAL2713809.1"/>
    </source>
</evidence>
<accession>A0ABD1ZZK3</accession>
<dbReference type="Proteomes" id="UP001607302">
    <property type="component" value="Unassembled WGS sequence"/>
</dbReference>
<organism evidence="1 2">
    <name type="scientific">Vespula squamosa</name>
    <name type="common">Southern yellow jacket</name>
    <name type="synonym">Wasp</name>
    <dbReference type="NCBI Taxonomy" id="30214"/>
    <lineage>
        <taxon>Eukaryota</taxon>
        <taxon>Metazoa</taxon>
        <taxon>Ecdysozoa</taxon>
        <taxon>Arthropoda</taxon>
        <taxon>Hexapoda</taxon>
        <taxon>Insecta</taxon>
        <taxon>Pterygota</taxon>
        <taxon>Neoptera</taxon>
        <taxon>Endopterygota</taxon>
        <taxon>Hymenoptera</taxon>
        <taxon>Apocrita</taxon>
        <taxon>Aculeata</taxon>
        <taxon>Vespoidea</taxon>
        <taxon>Vespidae</taxon>
        <taxon>Vespinae</taxon>
        <taxon>Vespula</taxon>
    </lineage>
</organism>
<proteinExistence type="predicted"/>
<sequence length="77" mass="8952">MGGVLISEYHWAQPLNLLARDENLITLILDELLFLFPRQASRILPLSFSTEFLYQSLLCMIERSSLAEFTSKYLEEI</sequence>